<keyword evidence="2 9" id="KW-0004">4Fe-4S</keyword>
<sequence length="643" mass="69553">MAEKVTRPEDKASAHVLKRIANEDIKTVWERFDLQQPQCGFGRIGFCCKNCNLGPCRIDPFGDEPKYGVCGADGDIIAARNMVRHAAAGSSCHSDHGREMAMTLLLAARGQAEGYQIKDVVKLNKLAAELGIATDGKGKEKVAEEVALKLLSQFGQQEGEILFGKRAPKKQQENWRNLDVYPRGIDREVVEAMARTNMGVDNDHQNLVEAAMKVGLADGWGGSMIGTEISDVLFGSPQPIRSKANLGVLQNDHVNIVIHGHVPLLSDVIVTASQDPELLALAKEKGADGITVAGICCTANEMLVRRGVPVAGNLLQQELAIATGAVEAMVVDIQCVMPGLNEVASCFHTKLISTHPKAKFPGMTHIEFEEKEAYSIAKKIVKEAVDNFPNRDKKRVDIPKETMDLIAGFTTENTFYHLGGKFRPTYRPLNDAIMAGRIRGVVGVVGCDNPKNMSGGAHIVLVKELIKKDILVVQTGCSAIACAKEGLLQPESAFKYAGRGLQEVCEAVGIPPVLHLGSCVDNSRILTACAEMVKEGGIGTDFSELPVAGCAPEWMSEKAIAIGWYVVASGVLCVFGTPMPISGSKNLDKYLTEDIEKIVGGKWAFESDPKKMAEIIIDHINKKREALKLEPMMYEDQLAEAAG</sequence>
<dbReference type="Gene3D" id="3.40.50.2030">
    <property type="match status" value="2"/>
</dbReference>
<name>A0A933GLI2_UNCTE</name>
<evidence type="ECO:0000256" key="7">
    <source>
        <dbReference type="ARBA" id="ARBA00023014"/>
    </source>
</evidence>
<dbReference type="GO" id="GO:0004601">
    <property type="term" value="F:peroxidase activity"/>
    <property type="evidence" value="ECO:0007669"/>
    <property type="project" value="TreeGrafter"/>
</dbReference>
<dbReference type="AlphaFoldDB" id="A0A933GLI2"/>
<dbReference type="InterPro" id="IPR010047">
    <property type="entry name" value="CODH"/>
</dbReference>
<dbReference type="EMBL" id="JACQWF010000136">
    <property type="protein sequence ID" value="MBI4595330.1"/>
    <property type="molecule type" value="Genomic_DNA"/>
</dbReference>
<evidence type="ECO:0000256" key="4">
    <source>
        <dbReference type="ARBA" id="ARBA00022723"/>
    </source>
</evidence>
<comment type="caution">
    <text evidence="11">The sequence shown here is derived from an EMBL/GenBank/DDBJ whole genome shotgun (WGS) entry which is preliminary data.</text>
</comment>
<feature type="binding site" evidence="10">
    <location>
        <position position="297"/>
    </location>
    <ligand>
        <name>[Ni-4Fe-4S] cluster</name>
        <dbReference type="ChEBI" id="CHEBI:47739"/>
    </ligand>
</feature>
<keyword evidence="4 9" id="KW-0479">Metal-binding</keyword>
<dbReference type="InterPro" id="IPR011254">
    <property type="entry name" value="Prismane-like_sf"/>
</dbReference>
<evidence type="ECO:0000256" key="6">
    <source>
        <dbReference type="ARBA" id="ARBA00023004"/>
    </source>
</evidence>
<evidence type="ECO:0000256" key="9">
    <source>
        <dbReference type="PIRNR" id="PIRNR005023"/>
    </source>
</evidence>
<organism evidence="11 12">
    <name type="scientific">Tectimicrobiota bacterium</name>
    <dbReference type="NCBI Taxonomy" id="2528274"/>
    <lineage>
        <taxon>Bacteria</taxon>
        <taxon>Pseudomonadati</taxon>
        <taxon>Nitrospinota/Tectimicrobiota group</taxon>
        <taxon>Candidatus Tectimicrobiota</taxon>
    </lineage>
</organism>
<dbReference type="PANTHER" id="PTHR30109:SF4">
    <property type="entry name" value="CARBON MONOXIDE DEHYDROGENASE"/>
    <property type="match status" value="1"/>
</dbReference>
<feature type="binding site" evidence="10">
    <location>
        <position position="51"/>
    </location>
    <ligand>
        <name>[4Fe-4S] cluster</name>
        <dbReference type="ChEBI" id="CHEBI:49883"/>
        <label>2</label>
    </ligand>
</feature>
<dbReference type="EC" id="1.2.7.4" evidence="9"/>
<evidence type="ECO:0000313" key="12">
    <source>
        <dbReference type="Proteomes" id="UP000772181"/>
    </source>
</evidence>
<evidence type="ECO:0000313" key="11">
    <source>
        <dbReference type="EMBL" id="MBI4595330.1"/>
    </source>
</evidence>
<keyword evidence="3 10" id="KW-0533">Nickel</keyword>
<dbReference type="InterPro" id="IPR004137">
    <property type="entry name" value="HCP/CODH"/>
</dbReference>
<evidence type="ECO:0000256" key="1">
    <source>
        <dbReference type="ARBA" id="ARBA00001966"/>
    </source>
</evidence>
<dbReference type="GO" id="GO:0016151">
    <property type="term" value="F:nickel cation binding"/>
    <property type="evidence" value="ECO:0007669"/>
    <property type="project" value="InterPro"/>
</dbReference>
<dbReference type="GO" id="GO:0042542">
    <property type="term" value="P:response to hydrogen peroxide"/>
    <property type="evidence" value="ECO:0007669"/>
    <property type="project" value="TreeGrafter"/>
</dbReference>
<evidence type="ECO:0000256" key="3">
    <source>
        <dbReference type="ARBA" id="ARBA00022596"/>
    </source>
</evidence>
<feature type="binding site" evidence="10">
    <location>
        <position position="261"/>
    </location>
    <ligand>
        <name>[Ni-4Fe-4S] cluster</name>
        <dbReference type="ChEBI" id="CHEBI:47739"/>
    </ligand>
</feature>
<evidence type="ECO:0000256" key="2">
    <source>
        <dbReference type="ARBA" id="ARBA00022485"/>
    </source>
</evidence>
<dbReference type="GO" id="GO:0051539">
    <property type="term" value="F:4 iron, 4 sulfur cluster binding"/>
    <property type="evidence" value="ECO:0007669"/>
    <property type="project" value="UniProtKB-UniRule"/>
</dbReference>
<evidence type="ECO:0000256" key="10">
    <source>
        <dbReference type="PIRSR" id="PIRSR005023-1"/>
    </source>
</evidence>
<dbReference type="PIRSF" id="PIRSF005023">
    <property type="entry name" value="CODH"/>
    <property type="match status" value="1"/>
</dbReference>
<evidence type="ECO:0000256" key="8">
    <source>
        <dbReference type="ARBA" id="ARBA00048733"/>
    </source>
</evidence>
<dbReference type="PANTHER" id="PTHR30109">
    <property type="entry name" value="HYDROXYLAMINE REDUCTASE"/>
    <property type="match status" value="1"/>
</dbReference>
<dbReference type="NCBIfam" id="TIGR01702">
    <property type="entry name" value="CO_DH_cata"/>
    <property type="match status" value="1"/>
</dbReference>
<accession>A0A933GLI2</accession>
<dbReference type="InterPro" id="IPR016101">
    <property type="entry name" value="CO_DH_a-bundle"/>
</dbReference>
<feature type="binding site" evidence="10">
    <location>
        <position position="48"/>
    </location>
    <ligand>
        <name>[4Fe-4S] cluster</name>
        <dbReference type="ChEBI" id="CHEBI:49883"/>
        <label>2</label>
    </ligand>
</feature>
<dbReference type="GO" id="GO:0043885">
    <property type="term" value="F:anaerobic carbon-monoxide dehydrogenase activity"/>
    <property type="evidence" value="ECO:0007669"/>
    <property type="project" value="UniProtKB-UniRule"/>
</dbReference>
<dbReference type="SUPFAM" id="SSF56821">
    <property type="entry name" value="Prismane protein-like"/>
    <property type="match status" value="1"/>
</dbReference>
<feature type="binding site" evidence="10">
    <location>
        <position position="519"/>
    </location>
    <ligand>
        <name>[Ni-4Fe-4S] cluster</name>
        <dbReference type="ChEBI" id="CHEBI:47739"/>
    </ligand>
</feature>
<feature type="binding site" evidence="10">
    <location>
        <position position="70"/>
    </location>
    <ligand>
        <name>[4Fe-4S] cluster</name>
        <dbReference type="ChEBI" id="CHEBI:49883"/>
        <label>2</label>
    </ligand>
</feature>
<feature type="binding site" evidence="10">
    <location>
        <position position="56"/>
    </location>
    <ligand>
        <name>[4Fe-4S] cluster</name>
        <dbReference type="ChEBI" id="CHEBI:49883"/>
        <label>2</label>
    </ligand>
</feature>
<dbReference type="Proteomes" id="UP000772181">
    <property type="component" value="Unassembled WGS sequence"/>
</dbReference>
<keyword evidence="5 9" id="KW-0560">Oxidoreductase</keyword>
<feature type="binding site" evidence="10">
    <location>
        <position position="39"/>
    </location>
    <ligand>
        <name>[4Fe-4S] cluster</name>
        <dbReference type="ChEBI" id="CHEBI:49883"/>
        <label>1</label>
        <note>ligand shared between dimeric partners</note>
    </ligand>
</feature>
<feature type="binding site" evidence="10">
    <location>
        <position position="447"/>
    </location>
    <ligand>
        <name>[Ni-4Fe-4S] cluster</name>
        <dbReference type="ChEBI" id="CHEBI:47739"/>
    </ligand>
</feature>
<comment type="catalytic activity">
    <reaction evidence="8 9">
        <text>CO + 2 oxidized [2Fe-2S]-[ferredoxin] + H2O = 2 reduced [2Fe-2S]-[ferredoxin] + CO2 + 2 H(+)</text>
        <dbReference type="Rhea" id="RHEA:21040"/>
        <dbReference type="Rhea" id="RHEA-COMP:10000"/>
        <dbReference type="Rhea" id="RHEA-COMP:10001"/>
        <dbReference type="ChEBI" id="CHEBI:15377"/>
        <dbReference type="ChEBI" id="CHEBI:15378"/>
        <dbReference type="ChEBI" id="CHEBI:16526"/>
        <dbReference type="ChEBI" id="CHEBI:17245"/>
        <dbReference type="ChEBI" id="CHEBI:33737"/>
        <dbReference type="ChEBI" id="CHEBI:33738"/>
        <dbReference type="EC" id="1.2.7.4"/>
    </reaction>
</comment>
<comment type="cofactor">
    <cofactor evidence="1">
        <name>[4Fe-4S] cluster</name>
        <dbReference type="ChEBI" id="CHEBI:49883"/>
    </cofactor>
</comment>
<reference evidence="11" key="1">
    <citation type="submission" date="2020-07" db="EMBL/GenBank/DDBJ databases">
        <title>Huge and variable diversity of episymbiotic CPR bacteria and DPANN archaea in groundwater ecosystems.</title>
        <authorList>
            <person name="He C.Y."/>
            <person name="Keren R."/>
            <person name="Whittaker M."/>
            <person name="Farag I.F."/>
            <person name="Doudna J."/>
            <person name="Cate J.H.D."/>
            <person name="Banfield J.F."/>
        </authorList>
    </citation>
    <scope>NUCLEOTIDE SEQUENCE</scope>
    <source>
        <strain evidence="11">NC_groundwater_1482_Ag_S-0.65um_47_24</strain>
    </source>
</reference>
<proteinExistence type="predicted"/>
<dbReference type="GO" id="GO:0050418">
    <property type="term" value="F:hydroxylamine reductase activity"/>
    <property type="evidence" value="ECO:0007669"/>
    <property type="project" value="TreeGrafter"/>
</dbReference>
<evidence type="ECO:0000256" key="5">
    <source>
        <dbReference type="ARBA" id="ARBA00023002"/>
    </source>
</evidence>
<dbReference type="InterPro" id="IPR016099">
    <property type="entry name" value="Prismane-like_a/b-sand"/>
</dbReference>
<dbReference type="Gene3D" id="1.20.1270.30">
    <property type="match status" value="1"/>
</dbReference>
<feature type="binding site" evidence="10">
    <location>
        <position position="477"/>
    </location>
    <ligand>
        <name>[Ni-4Fe-4S] cluster</name>
        <dbReference type="ChEBI" id="CHEBI:47739"/>
    </ligand>
</feature>
<protein>
    <recommendedName>
        <fullName evidence="9">Carbon monoxide dehydrogenase</fullName>
        <ecNumber evidence="9">1.2.7.4</ecNumber>
    </recommendedName>
</protein>
<keyword evidence="6 9" id="KW-0408">Iron</keyword>
<dbReference type="Pfam" id="PF03063">
    <property type="entry name" value="Prismane"/>
    <property type="match status" value="1"/>
</dbReference>
<gene>
    <name evidence="11" type="primary">cooS</name>
    <name evidence="11" type="ORF">HY730_03020</name>
</gene>
<feature type="binding site" evidence="10">
    <location>
        <position position="335"/>
    </location>
    <ligand>
        <name>[Ni-4Fe-4S] cluster</name>
        <dbReference type="ChEBI" id="CHEBI:47739"/>
    </ligand>
</feature>
<keyword evidence="7 9" id="KW-0411">Iron-sulfur</keyword>
<feature type="binding site" evidence="10">
    <location>
        <position position="47"/>
    </location>
    <ligand>
        <name>[4Fe-4S] cluster</name>
        <dbReference type="ChEBI" id="CHEBI:49883"/>
        <label>1</label>
        <note>ligand shared between dimeric partners</note>
    </ligand>
</feature>
<dbReference type="GO" id="GO:0006091">
    <property type="term" value="P:generation of precursor metabolites and energy"/>
    <property type="evidence" value="ECO:0007669"/>
    <property type="project" value="InterPro"/>
</dbReference>